<dbReference type="EMBL" id="UINC01000728">
    <property type="protein sequence ID" value="SUZ60229.1"/>
    <property type="molecule type" value="Genomic_DNA"/>
</dbReference>
<proteinExistence type="predicted"/>
<name>A0A381P1J5_9ZZZZ</name>
<reference evidence="1" key="1">
    <citation type="submission" date="2018-05" db="EMBL/GenBank/DDBJ databases">
        <authorList>
            <person name="Lanie J.A."/>
            <person name="Ng W.-L."/>
            <person name="Kazmierczak K.M."/>
            <person name="Andrzejewski T.M."/>
            <person name="Davidsen T.M."/>
            <person name="Wayne K.J."/>
            <person name="Tettelin H."/>
            <person name="Glass J.I."/>
            <person name="Rusch D."/>
            <person name="Podicherti R."/>
            <person name="Tsui H.-C.T."/>
            <person name="Winkler M.E."/>
        </authorList>
    </citation>
    <scope>NUCLEOTIDE SEQUENCE</scope>
</reference>
<protein>
    <submittedName>
        <fullName evidence="1">Uncharacterized protein</fullName>
    </submittedName>
</protein>
<gene>
    <name evidence="1" type="ORF">METZ01_LOCUS13083</name>
</gene>
<sequence>MIRAVISFFFISSLLAQNFDIYDFPAKLKKQDFSIDKIIKGHGGWTFYIDIDSRIAASQSSMGSFYFAGGFGDNYDSFIDPIGFSISNLDLYIFDRSQNKVFRFDYSLNLINSLDLSLNLNRSNIVIDDFAVDSWGYYYLLSKNDNAILRGNISGVDPLIFIDLDQQMIDKDCCDKIKISSNGDIALLYPCLKQLVIFNRLGRLKYKLNLAIDDPKTITDIKDSWAVLNNQGEIEIIDKSISKLFSIPLIDNEYLIDLTNNNFKILCLTNQRIIEFYLD</sequence>
<organism evidence="1">
    <name type="scientific">marine metagenome</name>
    <dbReference type="NCBI Taxonomy" id="408172"/>
    <lineage>
        <taxon>unclassified sequences</taxon>
        <taxon>metagenomes</taxon>
        <taxon>ecological metagenomes</taxon>
    </lineage>
</organism>
<accession>A0A381P1J5</accession>
<evidence type="ECO:0000313" key="1">
    <source>
        <dbReference type="EMBL" id="SUZ60229.1"/>
    </source>
</evidence>
<dbReference type="AlphaFoldDB" id="A0A381P1J5"/>